<dbReference type="GO" id="GO:0046961">
    <property type="term" value="F:proton-transporting ATPase activity, rotational mechanism"/>
    <property type="evidence" value="ECO:0007669"/>
    <property type="project" value="TreeGrafter"/>
</dbReference>
<organism evidence="14 15">
    <name type="scientific">Oxynema aestuarii AP17</name>
    <dbReference type="NCBI Taxonomy" id="2064643"/>
    <lineage>
        <taxon>Bacteria</taxon>
        <taxon>Bacillati</taxon>
        <taxon>Cyanobacteriota</taxon>
        <taxon>Cyanophyceae</taxon>
        <taxon>Oscillatoriophycideae</taxon>
        <taxon>Oscillatoriales</taxon>
        <taxon>Oscillatoriaceae</taxon>
        <taxon>Oxynema</taxon>
        <taxon>Oxynema aestuarii</taxon>
    </lineage>
</organism>
<keyword evidence="2 12" id="KW-0813">Transport</keyword>
<reference evidence="14 15" key="1">
    <citation type="submission" date="2020-04" db="EMBL/GenBank/DDBJ databases">
        <authorList>
            <person name="Basu S."/>
            <person name="Maruthanayagam V."/>
            <person name="Chakraborty S."/>
            <person name="Pramanik A."/>
            <person name="Mukherjee J."/>
            <person name="Brink B."/>
        </authorList>
    </citation>
    <scope>NUCLEOTIDE SEQUENCE [LARGE SCALE GENOMIC DNA]</scope>
    <source>
        <strain evidence="14 15">AP17</strain>
    </source>
</reference>
<evidence type="ECO:0000256" key="6">
    <source>
        <dbReference type="ARBA" id="ARBA00022989"/>
    </source>
</evidence>
<keyword evidence="4 12" id="KW-0812">Transmembrane</keyword>
<evidence type="ECO:0000256" key="3">
    <source>
        <dbReference type="ARBA" id="ARBA00022547"/>
    </source>
</evidence>
<keyword evidence="6 12" id="KW-1133">Transmembrane helix</keyword>
<evidence type="ECO:0000256" key="4">
    <source>
        <dbReference type="ARBA" id="ARBA00022692"/>
    </source>
</evidence>
<comment type="function">
    <text evidence="12">Component of the F(0) channel, it forms part of the peripheral stalk, linking F(1) to F(0).</text>
</comment>
<dbReference type="NCBIfam" id="TIGR03321">
    <property type="entry name" value="alt_F1F0_F0_B"/>
    <property type="match status" value="1"/>
</dbReference>
<dbReference type="InterPro" id="IPR050059">
    <property type="entry name" value="ATP_synthase_B_chain"/>
</dbReference>
<dbReference type="InterPro" id="IPR017707">
    <property type="entry name" value="Alt_ATP_synth_F0_bsu"/>
</dbReference>
<dbReference type="HAMAP" id="MF_01398">
    <property type="entry name" value="ATP_synth_b_bprime"/>
    <property type="match status" value="1"/>
</dbReference>
<evidence type="ECO:0000313" key="15">
    <source>
        <dbReference type="Proteomes" id="UP000500857"/>
    </source>
</evidence>
<comment type="subunit">
    <text evidence="12">F-type ATPases have 2 components, F(1) - the catalytic core - and F(0) - the membrane proton channel. F(1) has five subunits: alpha(3), beta(3), gamma(1), delta(1), epsilon(1). F(0) has four main subunits: a(1), b(1), b'(1) and c(10-14). The alpha and beta chains form an alternating ring which encloses part of the gamma chain. F(1) is attached to F(0) by a central stalk formed by the gamma and epsilon chains, while a peripheral stalk is formed by the delta, b and b' chains.</text>
</comment>
<dbReference type="Proteomes" id="UP000500857">
    <property type="component" value="Chromosome"/>
</dbReference>
<evidence type="ECO:0000256" key="10">
    <source>
        <dbReference type="ARBA" id="ARBA00025198"/>
    </source>
</evidence>
<evidence type="ECO:0000256" key="9">
    <source>
        <dbReference type="ARBA" id="ARBA00023310"/>
    </source>
</evidence>
<keyword evidence="9 12" id="KW-0066">ATP synthesis</keyword>
<keyword evidence="15" id="KW-1185">Reference proteome</keyword>
<feature type="transmembrane region" description="Helical" evidence="12">
    <location>
        <begin position="6"/>
        <end position="27"/>
    </location>
</feature>
<dbReference type="Pfam" id="PF00430">
    <property type="entry name" value="ATP-synt_B"/>
    <property type="match status" value="1"/>
</dbReference>
<evidence type="ECO:0000256" key="1">
    <source>
        <dbReference type="ARBA" id="ARBA00005513"/>
    </source>
</evidence>
<evidence type="ECO:0000256" key="7">
    <source>
        <dbReference type="ARBA" id="ARBA00023065"/>
    </source>
</evidence>
<dbReference type="GO" id="GO:0046933">
    <property type="term" value="F:proton-transporting ATP synthase activity, rotational mechanism"/>
    <property type="evidence" value="ECO:0007669"/>
    <property type="project" value="UniProtKB-UniRule"/>
</dbReference>
<keyword evidence="5 12" id="KW-0375">Hydrogen ion transport</keyword>
<gene>
    <name evidence="12" type="primary">atpF</name>
    <name evidence="14" type="ORF">HCG48_00160</name>
</gene>
<keyword evidence="12" id="KW-0793">Thylakoid</keyword>
<dbReference type="GO" id="GO:0045259">
    <property type="term" value="C:proton-transporting ATP synthase complex"/>
    <property type="evidence" value="ECO:0007669"/>
    <property type="project" value="UniProtKB-KW"/>
</dbReference>
<dbReference type="AlphaFoldDB" id="A0A6H1TRH6"/>
<comment type="subcellular location">
    <subcellularLocation>
        <location evidence="12">Cellular thylakoid membrane</location>
        <topology evidence="12">Single-pass membrane protein</topology>
    </subcellularLocation>
    <subcellularLocation>
        <location evidence="11">Endomembrane system</location>
        <topology evidence="11">Single-pass membrane protein</topology>
    </subcellularLocation>
</comment>
<dbReference type="CDD" id="cd06503">
    <property type="entry name" value="ATP-synt_Fo_b"/>
    <property type="match status" value="1"/>
</dbReference>
<evidence type="ECO:0000256" key="5">
    <source>
        <dbReference type="ARBA" id="ARBA00022781"/>
    </source>
</evidence>
<keyword evidence="13" id="KW-0175">Coiled coil</keyword>
<dbReference type="GO" id="GO:0031676">
    <property type="term" value="C:plasma membrane-derived thylakoid membrane"/>
    <property type="evidence" value="ECO:0007669"/>
    <property type="project" value="UniProtKB-SubCell"/>
</dbReference>
<accession>A0A6H1TRH6</accession>
<keyword evidence="7 12" id="KW-0406">Ion transport</keyword>
<dbReference type="InterPro" id="IPR002146">
    <property type="entry name" value="ATP_synth_b/b'su_bac/chlpt"/>
</dbReference>
<evidence type="ECO:0000256" key="12">
    <source>
        <dbReference type="HAMAP-Rule" id="MF_01398"/>
    </source>
</evidence>
<evidence type="ECO:0000256" key="11">
    <source>
        <dbReference type="ARBA" id="ARBA00037847"/>
    </source>
</evidence>
<comment type="similarity">
    <text evidence="1 12">Belongs to the ATPase B chain family.</text>
</comment>
<evidence type="ECO:0000313" key="14">
    <source>
        <dbReference type="EMBL" id="QIZ69194.1"/>
    </source>
</evidence>
<sequence length="255" mass="29628">MEINWFTFFAQIINFLILIALLRRFLYGPIARVMADRKQKVKHRLQEADSKMHEAIAEADRYREKHRQLDAQREELLKEARERAQEERKMLLQKLREEVETSQSRWYEAIAAEREAFLDELRRRTTEQVWAIARQVLRDLADARLEEQAIRVFLDRLQTSDRTALQAAIAEGNGQIAIGCAFELCAERRQAIADYVHRELDAEATVEFYLLPESICGIHLHAGGRELSWSVGHYLQSLEETIASAIAPEPEKALN</sequence>
<dbReference type="PANTHER" id="PTHR33445:SF2">
    <property type="entry name" value="ATP SYNTHASE SUBUNIT B', CHLOROPLASTIC"/>
    <property type="match status" value="1"/>
</dbReference>
<evidence type="ECO:0000256" key="13">
    <source>
        <dbReference type="SAM" id="Coils"/>
    </source>
</evidence>
<dbReference type="EMBL" id="CP051167">
    <property type="protein sequence ID" value="QIZ69194.1"/>
    <property type="molecule type" value="Genomic_DNA"/>
</dbReference>
<dbReference type="KEGG" id="oxy:HCG48_00160"/>
<comment type="function">
    <text evidence="10 12">F(1)F(0) ATP synthase produces ATP from ADP in the presence of a proton or sodium gradient. F-type ATPases consist of two structural domains, F(1) containing the extramembraneous catalytic core and F(0) containing the membrane proton channel, linked together by a central stalk and a peripheral stalk. During catalysis, ATP synthesis in the catalytic domain of F(1) is coupled via a rotary mechanism of the central stalk subunits to proton translocation.</text>
</comment>
<evidence type="ECO:0000256" key="2">
    <source>
        <dbReference type="ARBA" id="ARBA00022448"/>
    </source>
</evidence>
<keyword evidence="8 12" id="KW-0472">Membrane</keyword>
<dbReference type="GO" id="GO:0012505">
    <property type="term" value="C:endomembrane system"/>
    <property type="evidence" value="ECO:0007669"/>
    <property type="project" value="UniProtKB-SubCell"/>
</dbReference>
<feature type="coiled-coil region" evidence="13">
    <location>
        <begin position="38"/>
        <end position="101"/>
    </location>
</feature>
<proteinExistence type="inferred from homology"/>
<dbReference type="RefSeq" id="WP_168567352.1">
    <property type="nucleotide sequence ID" value="NZ_CP051167.1"/>
</dbReference>
<keyword evidence="3 12" id="KW-0138">CF(0)</keyword>
<protein>
    <recommendedName>
        <fullName evidence="12">ATP synthase subunit b</fullName>
    </recommendedName>
    <alternativeName>
        <fullName evidence="12">ATP synthase F(0) sector subunit b</fullName>
    </alternativeName>
    <alternativeName>
        <fullName evidence="12">ATPase subunit I</fullName>
    </alternativeName>
    <alternativeName>
        <fullName evidence="12">F-type ATPase subunit b</fullName>
        <shortName evidence="12">F-ATPase subunit b</shortName>
    </alternativeName>
</protein>
<dbReference type="PANTHER" id="PTHR33445">
    <property type="entry name" value="ATP SYNTHASE SUBUNIT B', CHLOROPLASTIC"/>
    <property type="match status" value="1"/>
</dbReference>
<name>A0A6H1TRH6_9CYAN</name>
<evidence type="ECO:0000256" key="8">
    <source>
        <dbReference type="ARBA" id="ARBA00023136"/>
    </source>
</evidence>